<sequence length="314" mass="34168">MPTSNEIVPTTQSVDVDFGRIEGLYCAPSKERGHLINTIANPTLTGNATMFDTTWKPVWIAADGIKGEGVPYLYEVLHLLRGCFQKGTRWSHDLRYGQNLVMGHLSEMGVPACKAEPKEPPAAGACHPVGFKASMLDVPGSEIPSPHSPVFGVKDLRVDKDAPSPMDGYPSDKAHRGHGGGTLRGWVVASVLTGGREQREGKHKSFATNIVVISGVAVVLRGSEGDGCATSEILLLFGWWLGARRCWQQDALDYAQQLAEISRLLLTLAYVEQFTIGRFLDEGHPAASNQMVILVFDAQRPYEEQMTGLPTSLK</sequence>
<dbReference type="EMBL" id="JAQQWI010000013">
    <property type="protein sequence ID" value="KAK8013354.1"/>
    <property type="molecule type" value="Genomic_DNA"/>
</dbReference>
<proteinExistence type="predicted"/>
<comment type="caution">
    <text evidence="1">The sequence shown here is derived from an EMBL/GenBank/DDBJ whole genome shotgun (WGS) entry which is preliminary data.</text>
</comment>
<evidence type="ECO:0000313" key="1">
    <source>
        <dbReference type="EMBL" id="KAK8013354.1"/>
    </source>
</evidence>
<reference evidence="1 2" key="1">
    <citation type="submission" date="2023-01" db="EMBL/GenBank/DDBJ databases">
        <title>Analysis of 21 Apiospora genomes using comparative genomics revels a genus with tremendous synthesis potential of carbohydrate active enzymes and secondary metabolites.</title>
        <authorList>
            <person name="Sorensen T."/>
        </authorList>
    </citation>
    <scope>NUCLEOTIDE SEQUENCE [LARGE SCALE GENOMIC DNA]</scope>
    <source>
        <strain evidence="1 2">CBS 20057</strain>
    </source>
</reference>
<accession>A0ABR1RLF2</accession>
<protein>
    <submittedName>
        <fullName evidence="1">Uncharacterized protein</fullName>
    </submittedName>
</protein>
<name>A0ABR1RLF2_9PEZI</name>
<dbReference type="Proteomes" id="UP001396898">
    <property type="component" value="Unassembled WGS sequence"/>
</dbReference>
<keyword evidence="2" id="KW-1185">Reference proteome</keyword>
<evidence type="ECO:0000313" key="2">
    <source>
        <dbReference type="Proteomes" id="UP001396898"/>
    </source>
</evidence>
<organism evidence="1 2">
    <name type="scientific">Apiospora marii</name>
    <dbReference type="NCBI Taxonomy" id="335849"/>
    <lineage>
        <taxon>Eukaryota</taxon>
        <taxon>Fungi</taxon>
        <taxon>Dikarya</taxon>
        <taxon>Ascomycota</taxon>
        <taxon>Pezizomycotina</taxon>
        <taxon>Sordariomycetes</taxon>
        <taxon>Xylariomycetidae</taxon>
        <taxon>Amphisphaeriales</taxon>
        <taxon>Apiosporaceae</taxon>
        <taxon>Apiospora</taxon>
    </lineage>
</organism>
<gene>
    <name evidence="1" type="ORF">PG991_008947</name>
</gene>